<organism evidence="3 4">
    <name type="scientific">Candidatus Methanoperedens nitratireducens</name>
    <dbReference type="NCBI Taxonomy" id="1392998"/>
    <lineage>
        <taxon>Archaea</taxon>
        <taxon>Methanobacteriati</taxon>
        <taxon>Methanobacteriota</taxon>
        <taxon>Stenosarchaea group</taxon>
        <taxon>Methanomicrobia</taxon>
        <taxon>Methanosarcinales</taxon>
        <taxon>ANME-2 cluster</taxon>
        <taxon>Candidatus Methanoperedentaceae</taxon>
        <taxon>Candidatus Methanoperedens</taxon>
    </lineage>
</organism>
<comment type="caution">
    <text evidence="3">The sequence shown here is derived from an EMBL/GenBank/DDBJ whole genome shotgun (WGS) entry which is preliminary data.</text>
</comment>
<protein>
    <submittedName>
        <fullName evidence="3">Cell surface protein</fullName>
    </submittedName>
</protein>
<keyword evidence="2" id="KW-0472">Membrane</keyword>
<evidence type="ECO:0000313" key="3">
    <source>
        <dbReference type="EMBL" id="KPQ43040.1"/>
    </source>
</evidence>
<dbReference type="EMBL" id="LKCM01000186">
    <property type="protein sequence ID" value="KPQ43040.1"/>
    <property type="molecule type" value="Genomic_DNA"/>
</dbReference>
<evidence type="ECO:0000313" key="4">
    <source>
        <dbReference type="Proteomes" id="UP000050360"/>
    </source>
</evidence>
<proteinExistence type="predicted"/>
<feature type="transmembrane region" description="Helical" evidence="2">
    <location>
        <begin position="334"/>
        <end position="353"/>
    </location>
</feature>
<sequence>MKMKKNIILMMVLTILITSGIASAQNEPLNPSSYYGTVTVNGQPAPQGTTIIAKIGGEVRGSITTKASGFYGDNQGPTKLWIRGYQNEINSTVTFYLNDVAAQQTSTFAGPETDNRVDLSFTVPSGPGGSSNGGSSGGGGGGTTSGENLSNIDVKESYELEIFKDILTSYRFTHALNPIRFSNVTGNVNAGLITTTVEVLKGTSSLVSSAAPGKVYKNVNIWVGTKNFATPANLKESKIVFNVQNSWLTDNKITASQLKLLRWDGSKWITLDTNEIRKDATTTYFESGTDGFSPFAISGITGITTNPAAAETSIPAVEGTPALLPETPPTPWNWIIYLLVVAAVGATAYFFMIRKK</sequence>
<dbReference type="AlphaFoldDB" id="A0A0P8A4E2"/>
<feature type="region of interest" description="Disordered" evidence="1">
    <location>
        <begin position="107"/>
        <end position="148"/>
    </location>
</feature>
<name>A0A0P8A4E2_9EURY</name>
<evidence type="ECO:0000256" key="2">
    <source>
        <dbReference type="SAM" id="Phobius"/>
    </source>
</evidence>
<dbReference type="NCBIfam" id="TIGR04213">
    <property type="entry name" value="PGF_pre_PGF"/>
    <property type="match status" value="1"/>
</dbReference>
<keyword evidence="2" id="KW-1133">Transmembrane helix</keyword>
<evidence type="ECO:0000256" key="1">
    <source>
        <dbReference type="SAM" id="MobiDB-lite"/>
    </source>
</evidence>
<feature type="compositionally biased region" description="Gly residues" evidence="1">
    <location>
        <begin position="126"/>
        <end position="144"/>
    </location>
</feature>
<accession>A0A0P8A4E2</accession>
<gene>
    <name evidence="3" type="ORF">MPEBLZ_02424</name>
</gene>
<reference evidence="3 4" key="1">
    <citation type="submission" date="2015-09" db="EMBL/GenBank/DDBJ databases">
        <title>A metagenomics-based metabolic model of nitrate-dependent anaerobic oxidation of methane by Methanoperedens-like archaea.</title>
        <authorList>
            <person name="Arshad A."/>
            <person name="Speth D.R."/>
            <person name="De Graaf R.M."/>
            <person name="Op Den Camp H.J."/>
            <person name="Jetten M.S."/>
            <person name="Welte C.U."/>
        </authorList>
    </citation>
    <scope>NUCLEOTIDE SEQUENCE [LARGE SCALE GENOMIC DNA]</scope>
</reference>
<keyword evidence="2" id="KW-0812">Transmembrane</keyword>
<dbReference type="Proteomes" id="UP000050360">
    <property type="component" value="Unassembled WGS sequence"/>
</dbReference>
<dbReference type="InterPro" id="IPR026453">
    <property type="entry name" value="PGF_pre_PGF"/>
</dbReference>